<evidence type="ECO:0000313" key="2">
    <source>
        <dbReference type="Proteomes" id="UP000805704"/>
    </source>
</evidence>
<dbReference type="EMBL" id="CM024799">
    <property type="protein sequence ID" value="KAG8013652.1"/>
    <property type="molecule type" value="Genomic_DNA"/>
</dbReference>
<proteinExistence type="predicted"/>
<gene>
    <name evidence="1" type="primary">LTBP2</name>
    <name evidence="1" type="ORF">GBF38_022125</name>
</gene>
<organism evidence="1 2">
    <name type="scientific">Nibea albiflora</name>
    <name type="common">Yellow drum</name>
    <name type="synonym">Corvina albiflora</name>
    <dbReference type="NCBI Taxonomy" id="240163"/>
    <lineage>
        <taxon>Eukaryota</taxon>
        <taxon>Metazoa</taxon>
        <taxon>Chordata</taxon>
        <taxon>Craniata</taxon>
        <taxon>Vertebrata</taxon>
        <taxon>Euteleostomi</taxon>
        <taxon>Actinopterygii</taxon>
        <taxon>Neopterygii</taxon>
        <taxon>Teleostei</taxon>
        <taxon>Neoteleostei</taxon>
        <taxon>Acanthomorphata</taxon>
        <taxon>Eupercaria</taxon>
        <taxon>Sciaenidae</taxon>
        <taxon>Nibea</taxon>
    </lineage>
</organism>
<comment type="caution">
    <text evidence="1">The sequence shown here is derived from an EMBL/GenBank/DDBJ whole genome shotgun (WGS) entry which is preliminary data.</text>
</comment>
<keyword evidence="2" id="KW-1185">Reference proteome</keyword>
<accession>A0ACB7FGV5</accession>
<sequence>MFLTVALVRIGDSQRDTAGGRKEGAGAGRAVWDQQQSRVKSQGHSPRGPEDGASSRPAGETSPESSRSRILVRLPRGTSSQGDGRHTSIAGAPREDLVSAPRDGALRTARQAATQQHRTKVNRRQSSKPSSASTRRLVGPNVCGGQQCCSGWAVAPGTNRCIKPDCQPPCQNRGSCSRPHTCVCRSGFQGPRCEEVAPEQVYIRDGGGLRRIQPGNNPFQRDQPRRRPSERQAIDTTKVQTPRPATTRQPVHTVTQVRRGPPDSSPQQTGTSRTVKRYPSSSGPITSNALPSGNGYANSRGGEHGNWHGHRNGHSNGHSFNAHRPTGDSQLHGQSNNVLSPAGANLTSNLDRIKIVFTPMLCRRVCNGGRCYDSCEKGDITTVYSETSQHQQQQPKNQGFRLFFCQIPCLNGGRCIGRDLCWCPSNSTGKFCHLPIPSPARPTPQGHKDGGHHGPKSPSHSMYTLPLSNQQVSLHPSLVNVHIQHPPETEVHIHQVARVQPGQRPVTTEGAHSVQQRSQPGNGHEPTNEHSSRHPHTNVNVNGHGHARPHNRQNGHVGRCFQETVDGQCGKPLPGLTKQDDCCGSVGASWGLNKCQKCPTKPAYAVIANGQVECPKGFKRMNLTHCQDINECLLPGICKNAECLNTKGSYRCMCKPGFMLDPESKHCVSDKAVSNQKGFCYRSVSAGAVLSTARSTHHQADLLLQPGGQGLGSWVRSLSFTGIRFVGLRHKEVQSASQSSISLSLTHLYTKEFKDHFKEICPAGHGYTYSLSDVQFSVRHLSEDDLQSTGVSWEEQSPAYPQPPSSHPSVLLPIGPQHPNYPQMPQIPQYPVYPETPHVPQHPEYPETPPPGHPLTPQQPHHPSQPDRETPKQPEGENKPAVVTDSPPKYPGIDKCATTPTICGHGKCIPVQTGYTCQCEPGFKLSALQTNCIDLNECDEDPCEGKGRCINNYGSYSCHCYSGYSQVITQNRKFCQDINECSMPNKCQNGKCVNTEGSYTCECNGGYAKSWRDLCEADVDECRDPSSCPNGVCVNTLGSFQCQGCGPGFRPADDRCVDVNECLNQTVCGRGRCVNTEGSYRCNCFQGYKLSPDNVCQDVDECVLPGVCLHGRCVNLDGTHKCTCSHGYQVTSDSKDCEDVDECATGNVCPAGICINTAGSYTCQNCRPGFGPSADGLRCEDVNECSQGDLCLGGVCANTEGSYTCTRCKAGYRVSQDRQRCEDIDECQSPSTCANGICLNSEGSYTCENCPTGYRVSYDGELCDDIDECALPTTCPQGTCTNTAGSYTCIVCQPGFRVSEDGQQCDDVDECLVANMCPGKLCLNTPGSYTCRSCGVGLQLSEDGYGCEDIDECQTPGVCPTGVCTNTEGSFSCMACDPGFTVAPNGLSCDDINECLTMGICGEGNCVNTEGSYTCICPKGYTTMDGRPGCQDVDECSKDNVCIRGQCVNTDGSFLCLCEVGFKFNTDTADCEDQNECKDFGSSVCGTWRCENTIGSYRCFMGCQPGLEGEDATDCDIDECVNETICGNHGFCENTDGSFRCQCDQGYSNPPGDMSKCVDVNECEMSQALCGEALCENFDGSFLCICTNDNEEFDPITSQCRSLADITPELAPRVPPSSPSAEERKECYYNLNDANFCDNVLSRNVTKQECCCTVGAGWGDNCEIHACPVPGRDDYNQLCPHGSGLLSLPVSSTPGLGEQRPYIDADECEMFGADIYYDECGFGNACENGECVNTAGSFNCFCSPPLVLDSTRRRCISLNTTEESPEPEHDVHMDICWQRLEGDNMCSGPLQGRRTTYTECCCLFGVAWSGQCAFCPRRDSEDYAVMCNLARRGGSDSLRERPGYEYGLEGAEDPVGPFVPPYFDTYGNPAGPYDIPESVPLFNDNDYSIQHPRVRVPIQRPQERQPQPVAPYSERYEGFEGLRAEECGILNGCENGRCVRVREGYTCDCFDGYEFDLNKMACIDINECEDISDKVPLCQNGQCTNTEGSYKCTCLPGFVASAKPHQCIPAIPEPELGETEN</sequence>
<reference evidence="1" key="1">
    <citation type="submission" date="2020-04" db="EMBL/GenBank/DDBJ databases">
        <title>A chromosome-scale assembly and high-density genetic map of the yellow drum (Nibea albiflora) genome.</title>
        <authorList>
            <person name="Xu D."/>
            <person name="Zhang W."/>
            <person name="Chen R."/>
            <person name="Tan P."/>
            <person name="Wang L."/>
            <person name="Song H."/>
            <person name="Tian L."/>
            <person name="Zhu Q."/>
            <person name="Wang B."/>
        </authorList>
    </citation>
    <scope>NUCLEOTIDE SEQUENCE</scope>
    <source>
        <strain evidence="1">ZJHYS-2018</strain>
    </source>
</reference>
<name>A0ACB7FGV5_NIBAL</name>
<dbReference type="Proteomes" id="UP000805704">
    <property type="component" value="Chromosome 11"/>
</dbReference>
<protein>
    <submittedName>
        <fullName evidence="1">Latent-transforming growth factor beta-binding protein 2</fullName>
    </submittedName>
</protein>
<evidence type="ECO:0000313" key="1">
    <source>
        <dbReference type="EMBL" id="KAG8013652.1"/>
    </source>
</evidence>